<protein>
    <submittedName>
        <fullName evidence="4">Alpha/beta hydrolase</fullName>
    </submittedName>
</protein>
<sequence>MPIHPEIAKILAVIPPAGATPPDVTAWRAMGEQHVPPADERMPQLHAVDDAVVPGPDADVPVRMYTPVEADSYGILVYLHGGAFFSGSLDTHDAVARALAAASGFRVISVGYRLAPEHAFPAGIDDSYAVVTWIVEHGDELKWDGTRLAVAGDSSGGTFVAAVAAKAHDEGRDAITHQVLLYPSVDLDFDLDRYPSRRENAFGYGLESVALAPHNSFYLDGGADPADPLVSPIRRADLSGLPQALVVTAEFDPLRDEGEAYAQRLADAGVPATVHRYAGANHGFVVNFGWIPEFAAVFAEVGDFVNDRRS</sequence>
<gene>
    <name evidence="4" type="ORF">ACFQRL_06815</name>
</gene>
<dbReference type="Proteomes" id="UP001596507">
    <property type="component" value="Unassembled WGS sequence"/>
</dbReference>
<evidence type="ECO:0000256" key="1">
    <source>
        <dbReference type="ARBA" id="ARBA00010515"/>
    </source>
</evidence>
<evidence type="ECO:0000313" key="4">
    <source>
        <dbReference type="EMBL" id="MFC7268664.1"/>
    </source>
</evidence>
<accession>A0ABW2HBL0</accession>
<dbReference type="EMBL" id="JBHTBE010000001">
    <property type="protein sequence ID" value="MFC7268664.1"/>
    <property type="molecule type" value="Genomic_DNA"/>
</dbReference>
<dbReference type="SUPFAM" id="SSF53474">
    <property type="entry name" value="alpha/beta-Hydrolases"/>
    <property type="match status" value="1"/>
</dbReference>
<keyword evidence="5" id="KW-1185">Reference proteome</keyword>
<evidence type="ECO:0000313" key="5">
    <source>
        <dbReference type="Proteomes" id="UP001596507"/>
    </source>
</evidence>
<organism evidence="4 5">
    <name type="scientific">Microbacterium fluvii</name>
    <dbReference type="NCBI Taxonomy" id="415215"/>
    <lineage>
        <taxon>Bacteria</taxon>
        <taxon>Bacillati</taxon>
        <taxon>Actinomycetota</taxon>
        <taxon>Actinomycetes</taxon>
        <taxon>Micrococcales</taxon>
        <taxon>Microbacteriaceae</taxon>
        <taxon>Microbacterium</taxon>
    </lineage>
</organism>
<dbReference type="PANTHER" id="PTHR48081">
    <property type="entry name" value="AB HYDROLASE SUPERFAMILY PROTEIN C4A8.06C"/>
    <property type="match status" value="1"/>
</dbReference>
<evidence type="ECO:0000259" key="3">
    <source>
        <dbReference type="Pfam" id="PF07859"/>
    </source>
</evidence>
<dbReference type="Pfam" id="PF07859">
    <property type="entry name" value="Abhydrolase_3"/>
    <property type="match status" value="1"/>
</dbReference>
<comment type="caution">
    <text evidence="4">The sequence shown here is derived from an EMBL/GenBank/DDBJ whole genome shotgun (WGS) entry which is preliminary data.</text>
</comment>
<dbReference type="InterPro" id="IPR050300">
    <property type="entry name" value="GDXG_lipolytic_enzyme"/>
</dbReference>
<feature type="domain" description="Alpha/beta hydrolase fold-3" evidence="3">
    <location>
        <begin position="76"/>
        <end position="285"/>
    </location>
</feature>
<dbReference type="GO" id="GO:0016787">
    <property type="term" value="F:hydrolase activity"/>
    <property type="evidence" value="ECO:0007669"/>
    <property type="project" value="UniProtKB-KW"/>
</dbReference>
<dbReference type="RefSeq" id="WP_262873549.1">
    <property type="nucleotide sequence ID" value="NZ_BAABKW010000002.1"/>
</dbReference>
<dbReference type="PROSITE" id="PS01173">
    <property type="entry name" value="LIPASE_GDXG_HIS"/>
    <property type="match status" value="1"/>
</dbReference>
<proteinExistence type="inferred from homology"/>
<reference evidence="5" key="1">
    <citation type="journal article" date="2019" name="Int. J. Syst. Evol. Microbiol.">
        <title>The Global Catalogue of Microorganisms (GCM) 10K type strain sequencing project: providing services to taxonomists for standard genome sequencing and annotation.</title>
        <authorList>
            <consortium name="The Broad Institute Genomics Platform"/>
            <consortium name="The Broad Institute Genome Sequencing Center for Infectious Disease"/>
            <person name="Wu L."/>
            <person name="Ma J."/>
        </authorList>
    </citation>
    <scope>NUCLEOTIDE SEQUENCE [LARGE SCALE GENOMIC DNA]</scope>
    <source>
        <strain evidence="5">CGMCC 1.15772</strain>
    </source>
</reference>
<dbReference type="PANTHER" id="PTHR48081:SF8">
    <property type="entry name" value="ALPHA_BETA HYDROLASE FOLD-3 DOMAIN-CONTAINING PROTEIN-RELATED"/>
    <property type="match status" value="1"/>
</dbReference>
<evidence type="ECO:0000256" key="2">
    <source>
        <dbReference type="ARBA" id="ARBA00022801"/>
    </source>
</evidence>
<keyword evidence="2 4" id="KW-0378">Hydrolase</keyword>
<name>A0ABW2HBL0_9MICO</name>
<dbReference type="Gene3D" id="3.40.50.1820">
    <property type="entry name" value="alpha/beta hydrolase"/>
    <property type="match status" value="1"/>
</dbReference>
<dbReference type="InterPro" id="IPR013094">
    <property type="entry name" value="AB_hydrolase_3"/>
</dbReference>
<dbReference type="InterPro" id="IPR029058">
    <property type="entry name" value="AB_hydrolase_fold"/>
</dbReference>
<dbReference type="InterPro" id="IPR002168">
    <property type="entry name" value="Lipase_GDXG_HIS_AS"/>
</dbReference>
<comment type="similarity">
    <text evidence="1">Belongs to the 'GDXG' lipolytic enzyme family.</text>
</comment>